<evidence type="ECO:0000313" key="2">
    <source>
        <dbReference type="Proteomes" id="UP001187682"/>
    </source>
</evidence>
<dbReference type="Proteomes" id="UP001187682">
    <property type="component" value="Unassembled WGS sequence"/>
</dbReference>
<proteinExistence type="predicted"/>
<dbReference type="PANTHER" id="PTHR21310:SF37">
    <property type="entry name" value="AMINOGLYCOSIDE PHOSPHOTRANSFERASE DOMAIN-CONTAINING PROTEIN"/>
    <property type="match status" value="1"/>
</dbReference>
<organism evidence="1 2">
    <name type="scientific">Cephalotrichum gorgonifer</name>
    <dbReference type="NCBI Taxonomy" id="2041049"/>
    <lineage>
        <taxon>Eukaryota</taxon>
        <taxon>Fungi</taxon>
        <taxon>Dikarya</taxon>
        <taxon>Ascomycota</taxon>
        <taxon>Pezizomycotina</taxon>
        <taxon>Sordariomycetes</taxon>
        <taxon>Hypocreomycetidae</taxon>
        <taxon>Microascales</taxon>
        <taxon>Microascaceae</taxon>
        <taxon>Cephalotrichum</taxon>
    </lineage>
</organism>
<sequence length="263" mass="30624">MNELVTTTTYPPDQFPTAPFDRASDYFASLASDHFTHLRAQRNLAYFEETVRCRYIARHQFARLIPEYCLDDAGFLLFCDDMRPGNMLVDPETFRITAVLDLEFTNAVPAQFSYNPPWWLLLSSPCHWLDRGTFDEFLALYEPRMEQFLRALEHVEGEEGSTPPGLHDAVALSTRMRESWKTGRFWFDFMARKSLDIDVTYWTVMHEKHKDGSGGGSDDEQLLDYEVLLDNESRSEMELLVGVKMEQAKAYDEEHKVMFSKKE</sequence>
<evidence type="ECO:0008006" key="3">
    <source>
        <dbReference type="Google" id="ProtNLM"/>
    </source>
</evidence>
<keyword evidence="2" id="KW-1185">Reference proteome</keyword>
<dbReference type="InterPro" id="IPR051678">
    <property type="entry name" value="AGP_Transferase"/>
</dbReference>
<protein>
    <recommendedName>
        <fullName evidence="3">Aminoglycoside phosphotransferase domain-containing protein</fullName>
    </recommendedName>
</protein>
<dbReference type="PANTHER" id="PTHR21310">
    <property type="entry name" value="AMINOGLYCOSIDE PHOSPHOTRANSFERASE-RELATED-RELATED"/>
    <property type="match status" value="1"/>
</dbReference>
<gene>
    <name evidence="1" type="ORF">DNG_08020</name>
</gene>
<comment type="caution">
    <text evidence="1">The sequence shown here is derived from an EMBL/GenBank/DDBJ whole genome shotgun (WGS) entry which is preliminary data.</text>
</comment>
<name>A0AAE8N598_9PEZI</name>
<dbReference type="AlphaFoldDB" id="A0AAE8N598"/>
<dbReference type="EMBL" id="ONZQ02000012">
    <property type="protein sequence ID" value="SPO05333.1"/>
    <property type="molecule type" value="Genomic_DNA"/>
</dbReference>
<evidence type="ECO:0000313" key="1">
    <source>
        <dbReference type="EMBL" id="SPO05333.1"/>
    </source>
</evidence>
<reference evidence="1" key="1">
    <citation type="submission" date="2018-03" db="EMBL/GenBank/DDBJ databases">
        <authorList>
            <person name="Guldener U."/>
        </authorList>
    </citation>
    <scope>NUCLEOTIDE SEQUENCE</scope>
</reference>
<accession>A0AAE8N598</accession>